<organism evidence="2">
    <name type="scientific">Diabrotica virgifera virgifera</name>
    <name type="common">western corn rootworm</name>
    <dbReference type="NCBI Taxonomy" id="50390"/>
    <lineage>
        <taxon>Eukaryota</taxon>
        <taxon>Metazoa</taxon>
        <taxon>Ecdysozoa</taxon>
        <taxon>Arthropoda</taxon>
        <taxon>Hexapoda</taxon>
        <taxon>Insecta</taxon>
        <taxon>Pterygota</taxon>
        <taxon>Neoptera</taxon>
        <taxon>Endopterygota</taxon>
        <taxon>Coleoptera</taxon>
        <taxon>Polyphaga</taxon>
        <taxon>Cucujiformia</taxon>
        <taxon>Chrysomeloidea</taxon>
        <taxon>Chrysomelidae</taxon>
        <taxon>Galerucinae</taxon>
        <taxon>Diabroticina</taxon>
        <taxon>Diabroticites</taxon>
        <taxon>Diabrotica</taxon>
    </lineage>
</organism>
<feature type="chain" id="PRO_5027862745" evidence="1">
    <location>
        <begin position="20"/>
        <end position="355"/>
    </location>
</feature>
<dbReference type="AlphaFoldDB" id="A0A6P7GZR5"/>
<feature type="signal peptide" evidence="1">
    <location>
        <begin position="1"/>
        <end position="19"/>
    </location>
</feature>
<protein>
    <submittedName>
        <fullName evidence="2">Uncharacterized protein LOC114348999</fullName>
    </submittedName>
</protein>
<proteinExistence type="predicted"/>
<evidence type="ECO:0000313" key="2">
    <source>
        <dbReference type="RefSeq" id="XP_028155241.1"/>
    </source>
</evidence>
<sequence>MELSVLMTILILGMHQITAKTSPVIVSHDGKTRHSQKQNAVSTTAKPETRYQIVQKYVQRAQPEKTPSHYTQSVAAVPQQLQQVSVQPFQLHQQVVPIQTQLHPQSQQQLLQLIQRVLYSTQQNNQPTAMIIIAQPTYIPANVVYGNAAQQLLNFPQARFQYSPVTSHTQTLQHYVPQTQAVQVTQPIQSYPILPAPAQYQTKMVQLPTSQTTHMSPVQTAEAYSQQVPLQLSQIAQMTQLSAQQYYPQSQYVQAQVQGQMQTQAQAQLQVEPKENQVEYPSSIPPIITGFENFTPEQQEKIKAQLSAHFGAPLKPLNIGRKDNKYQLNTDEFIPSPQVKTERSSNVMSISKDVK</sequence>
<name>A0A6P7GZR5_DIAVI</name>
<accession>A0A6P7GZR5</accession>
<gene>
    <name evidence="2" type="primary">LOC114348999</name>
</gene>
<reference evidence="2" key="1">
    <citation type="submission" date="2025-08" db="UniProtKB">
        <authorList>
            <consortium name="RefSeq"/>
        </authorList>
    </citation>
    <scope>IDENTIFICATION</scope>
    <source>
        <tissue evidence="2">Whole insect</tissue>
    </source>
</reference>
<evidence type="ECO:0000256" key="1">
    <source>
        <dbReference type="SAM" id="SignalP"/>
    </source>
</evidence>
<dbReference type="InParanoid" id="A0A6P7GZR5"/>
<dbReference type="OrthoDB" id="6749075at2759"/>
<dbReference type="KEGG" id="dvv:114348999"/>
<keyword evidence="1" id="KW-0732">Signal</keyword>
<dbReference type="RefSeq" id="XP_028155241.1">
    <property type="nucleotide sequence ID" value="XM_028299440.1"/>
</dbReference>